<sequence>MVHHFITNVEIETRNAFDEPLLRYEVTLSARPRKFVEALKNAVAKCVILSPAVQHLEFKGKNMVLAVFEALSSDPAALLPRPTYDRYREAPEPTRVICDHIAGMTDAFLLRTYDRLFSPRMGSIFDRI</sequence>
<accession>A0ABU2ZIE6</accession>
<keyword evidence="4" id="KW-1185">Reference proteome</keyword>
<evidence type="ECO:0000313" key="3">
    <source>
        <dbReference type="EMBL" id="MDT0576369.1"/>
    </source>
</evidence>
<dbReference type="EMBL" id="JAVRHS010000006">
    <property type="protein sequence ID" value="MDT0576369.1"/>
    <property type="molecule type" value="Genomic_DNA"/>
</dbReference>
<feature type="domain" description="Phosphohydrolase-associated" evidence="2">
    <location>
        <begin position="27"/>
        <end position="115"/>
    </location>
</feature>
<evidence type="ECO:0000313" key="4">
    <source>
        <dbReference type="Proteomes" id="UP001259803"/>
    </source>
</evidence>
<dbReference type="InterPro" id="IPR026875">
    <property type="entry name" value="PHydrolase_assoc_dom"/>
</dbReference>
<dbReference type="Pfam" id="PF13286">
    <property type="entry name" value="HD_assoc"/>
    <property type="match status" value="1"/>
</dbReference>
<organism evidence="3 4">
    <name type="scientific">Croceicoccus esteveae</name>
    <dbReference type="NCBI Taxonomy" id="3075597"/>
    <lineage>
        <taxon>Bacteria</taxon>
        <taxon>Pseudomonadati</taxon>
        <taxon>Pseudomonadota</taxon>
        <taxon>Alphaproteobacteria</taxon>
        <taxon>Sphingomonadales</taxon>
        <taxon>Erythrobacteraceae</taxon>
        <taxon>Croceicoccus</taxon>
    </lineage>
</organism>
<evidence type="ECO:0000256" key="1">
    <source>
        <dbReference type="ARBA" id="ARBA00022801"/>
    </source>
</evidence>
<dbReference type="Gene3D" id="1.10.3210.10">
    <property type="entry name" value="Hypothetical protein af1432"/>
    <property type="match status" value="1"/>
</dbReference>
<keyword evidence="1" id="KW-0378">Hydrolase</keyword>
<reference evidence="3 4" key="1">
    <citation type="submission" date="2023-09" db="EMBL/GenBank/DDBJ databases">
        <authorList>
            <person name="Rey-Velasco X."/>
        </authorList>
    </citation>
    <scope>NUCLEOTIDE SEQUENCE [LARGE SCALE GENOMIC DNA]</scope>
    <source>
        <strain evidence="3 4">F390</strain>
    </source>
</reference>
<protein>
    <recommendedName>
        <fullName evidence="2">Phosphohydrolase-associated domain-containing protein</fullName>
    </recommendedName>
</protein>
<gene>
    <name evidence="3" type="ORF">RM533_09235</name>
</gene>
<dbReference type="Proteomes" id="UP001259803">
    <property type="component" value="Unassembled WGS sequence"/>
</dbReference>
<dbReference type="RefSeq" id="WP_311340946.1">
    <property type="nucleotide sequence ID" value="NZ_JAVRHS010000006.1"/>
</dbReference>
<name>A0ABU2ZIE6_9SPHN</name>
<evidence type="ECO:0000259" key="2">
    <source>
        <dbReference type="Pfam" id="PF13286"/>
    </source>
</evidence>
<dbReference type="SUPFAM" id="SSF109604">
    <property type="entry name" value="HD-domain/PDEase-like"/>
    <property type="match status" value="1"/>
</dbReference>
<proteinExistence type="predicted"/>
<comment type="caution">
    <text evidence="3">The sequence shown here is derived from an EMBL/GenBank/DDBJ whole genome shotgun (WGS) entry which is preliminary data.</text>
</comment>